<dbReference type="CDD" id="cd02509">
    <property type="entry name" value="GDP-M1P_Guanylyltransferase"/>
    <property type="match status" value="1"/>
</dbReference>
<dbReference type="InterPro" id="IPR054566">
    <property type="entry name" value="ManC/GMP-like_b-helix"/>
</dbReference>
<dbReference type="InterPro" id="IPR029044">
    <property type="entry name" value="Nucleotide-diphossugar_trans"/>
</dbReference>
<dbReference type="GO" id="GO:0004475">
    <property type="term" value="F:mannose-1-phosphate guanylyltransferase (GTP) activity"/>
    <property type="evidence" value="ECO:0007669"/>
    <property type="project" value="UniProtKB-EC"/>
</dbReference>
<evidence type="ECO:0000256" key="5">
    <source>
        <dbReference type="ARBA" id="ARBA00022741"/>
    </source>
</evidence>
<evidence type="ECO:0000256" key="6">
    <source>
        <dbReference type="ARBA" id="ARBA00023134"/>
    </source>
</evidence>
<dbReference type="GO" id="GO:0000271">
    <property type="term" value="P:polysaccharide biosynthetic process"/>
    <property type="evidence" value="ECO:0007669"/>
    <property type="project" value="InterPro"/>
</dbReference>
<dbReference type="EMBL" id="BFBR01000001">
    <property type="protein sequence ID" value="GBF56672.1"/>
    <property type="molecule type" value="Genomic_DNA"/>
</dbReference>
<reference evidence="11 12" key="1">
    <citation type="journal article" date="2018" name="Genome Announc.">
        <title>Draft Genome Sequence of "Candidatus Phycosocius bacilliformis," an Alphaproteobacterial Ectosymbiont of the Hydrocarbon-Producing Green Alga Botryococcus braunii.</title>
        <authorList>
            <person name="Tanabe Y."/>
            <person name="Yamaguchi H."/>
            <person name="Watanabe M.M."/>
        </authorList>
    </citation>
    <scope>NUCLEOTIDE SEQUENCE [LARGE SCALE GENOMIC DNA]</scope>
    <source>
        <strain evidence="11 12">BOTRYCO-2</strain>
    </source>
</reference>
<evidence type="ECO:0000256" key="8">
    <source>
        <dbReference type="RuleBase" id="RU004190"/>
    </source>
</evidence>
<evidence type="ECO:0000256" key="2">
    <source>
        <dbReference type="ARBA" id="ARBA00012387"/>
    </source>
</evidence>
<dbReference type="InterPro" id="IPR005835">
    <property type="entry name" value="NTP_transferase_dom"/>
</dbReference>
<keyword evidence="12" id="KW-1185">Reference proteome</keyword>
<feature type="domain" description="MannoseP isomerase/GMP-like beta-helix" evidence="10">
    <location>
        <begin position="307"/>
        <end position="350"/>
    </location>
</feature>
<feature type="domain" description="Nucleotidyl transferase" evidence="9">
    <location>
        <begin position="12"/>
        <end position="294"/>
    </location>
</feature>
<dbReference type="AlphaFoldDB" id="A0A2P2E6I6"/>
<dbReference type="InterPro" id="IPR051161">
    <property type="entry name" value="Mannose-6P_isomerase_type2"/>
</dbReference>
<dbReference type="InterPro" id="IPR049577">
    <property type="entry name" value="GMPP_N"/>
</dbReference>
<gene>
    <name evidence="11" type="primary">algA</name>
    <name evidence="11" type="ORF">PbB2_00329</name>
</gene>
<evidence type="ECO:0000259" key="10">
    <source>
        <dbReference type="Pfam" id="PF22640"/>
    </source>
</evidence>
<evidence type="ECO:0000313" key="11">
    <source>
        <dbReference type="EMBL" id="GBF56672.1"/>
    </source>
</evidence>
<evidence type="ECO:0000256" key="1">
    <source>
        <dbReference type="ARBA" id="ARBA00006115"/>
    </source>
</evidence>
<dbReference type="Pfam" id="PF00483">
    <property type="entry name" value="NTP_transferase"/>
    <property type="match status" value="1"/>
</dbReference>
<comment type="catalytic activity">
    <reaction evidence="7">
        <text>alpha-D-mannose 1-phosphate + GTP + H(+) = GDP-alpha-D-mannose + diphosphate</text>
        <dbReference type="Rhea" id="RHEA:15229"/>
        <dbReference type="ChEBI" id="CHEBI:15378"/>
        <dbReference type="ChEBI" id="CHEBI:33019"/>
        <dbReference type="ChEBI" id="CHEBI:37565"/>
        <dbReference type="ChEBI" id="CHEBI:57527"/>
        <dbReference type="ChEBI" id="CHEBI:58409"/>
        <dbReference type="EC" id="2.7.7.13"/>
    </reaction>
</comment>
<dbReference type="PANTHER" id="PTHR46390:SF1">
    <property type="entry name" value="MANNOSE-1-PHOSPHATE GUANYLYLTRANSFERASE"/>
    <property type="match status" value="1"/>
</dbReference>
<comment type="caution">
    <text evidence="11">The sequence shown here is derived from an EMBL/GenBank/DDBJ whole genome shotgun (WGS) entry which is preliminary data.</text>
</comment>
<dbReference type="FunFam" id="3.90.550.10:FF:000046">
    <property type="entry name" value="Mannose-1-phosphate guanylyltransferase (GDP)"/>
    <property type="match status" value="1"/>
</dbReference>
<protein>
    <recommendedName>
        <fullName evidence="2">mannose-1-phosphate guanylyltransferase</fullName>
        <ecNumber evidence="2">2.7.7.13</ecNumber>
    </recommendedName>
</protein>
<accession>A0A2P2E6I6</accession>
<dbReference type="SUPFAM" id="SSF53448">
    <property type="entry name" value="Nucleotide-diphospho-sugar transferases"/>
    <property type="match status" value="1"/>
</dbReference>
<evidence type="ECO:0000313" key="12">
    <source>
        <dbReference type="Proteomes" id="UP000245086"/>
    </source>
</evidence>
<dbReference type="Pfam" id="PF22640">
    <property type="entry name" value="ManC_GMP_beta-helix"/>
    <property type="match status" value="1"/>
</dbReference>
<evidence type="ECO:0000256" key="7">
    <source>
        <dbReference type="ARBA" id="ARBA00047343"/>
    </source>
</evidence>
<keyword evidence="4" id="KW-0548">Nucleotidyltransferase</keyword>
<dbReference type="GO" id="GO:0005525">
    <property type="term" value="F:GTP binding"/>
    <property type="evidence" value="ECO:0007669"/>
    <property type="project" value="UniProtKB-KW"/>
</dbReference>
<dbReference type="Proteomes" id="UP000245086">
    <property type="component" value="Unassembled WGS sequence"/>
</dbReference>
<evidence type="ECO:0000256" key="4">
    <source>
        <dbReference type="ARBA" id="ARBA00022695"/>
    </source>
</evidence>
<evidence type="ECO:0000256" key="3">
    <source>
        <dbReference type="ARBA" id="ARBA00022679"/>
    </source>
</evidence>
<name>A0A2P2E6I6_9PROT</name>
<evidence type="ECO:0000259" key="9">
    <source>
        <dbReference type="Pfam" id="PF00483"/>
    </source>
</evidence>
<dbReference type="GO" id="GO:0009298">
    <property type="term" value="P:GDP-mannose biosynthetic process"/>
    <property type="evidence" value="ECO:0007669"/>
    <property type="project" value="TreeGrafter"/>
</dbReference>
<dbReference type="PANTHER" id="PTHR46390">
    <property type="entry name" value="MANNOSE-1-PHOSPHATE GUANYLYLTRANSFERASE"/>
    <property type="match status" value="1"/>
</dbReference>
<comment type="similarity">
    <text evidence="1 8">Belongs to the mannose-6-phosphate isomerase type 2 family.</text>
</comment>
<keyword evidence="3" id="KW-0808">Transferase</keyword>
<keyword evidence="5" id="KW-0547">Nucleotide-binding</keyword>
<dbReference type="SUPFAM" id="SSF159283">
    <property type="entry name" value="Guanosine diphospho-D-mannose pyrophosphorylase/mannose-6-phosphate isomerase linker domain"/>
    <property type="match status" value="1"/>
</dbReference>
<sequence length="363" mass="39027">MVPKASPPLITPVILSGGAGSRLWPLSTETRPKQFHALLGKSTMFGQTLQRVGRQEAIAFGDPIVICSLNHLASVREELQREHVPDATIILEPCPRNTAPALSVTALIQAERDPDSLLLVMPADHIIDYPDRLYQACLDACQAAEAGHIVTFGIPPTAPETGFGYIKTGDELAQRVFAVDAFKEKPDKQTAEGYLADGAYVWNAGIFLFKASSFVAEMAKHAPEILDAARATLSASQTEAGCVFLNETRFAQVPASSVDYAVMERTHQAAVVPVDMGWHDVGSFLTLWEMAEKDGEGNVVQGPVALFDSANCLVRTEAVAVSLIGVNDLVVIATEQGILVTHKDRAQDVRLAADAFKPKSPNA</sequence>
<dbReference type="InterPro" id="IPR006375">
    <property type="entry name" value="Man1P_GuaTrfase/Man6P_Isoase"/>
</dbReference>
<dbReference type="NCBIfam" id="TIGR01479">
    <property type="entry name" value="GMP_PMI"/>
    <property type="match status" value="1"/>
</dbReference>
<organism evidence="11 12">
    <name type="scientific">Candidatus Phycosocius bacilliformis</name>
    <dbReference type="NCBI Taxonomy" id="1445552"/>
    <lineage>
        <taxon>Bacteria</taxon>
        <taxon>Pseudomonadati</taxon>
        <taxon>Pseudomonadota</taxon>
        <taxon>Alphaproteobacteria</taxon>
        <taxon>Caulobacterales</taxon>
        <taxon>Caulobacterales incertae sedis</taxon>
        <taxon>Candidatus Phycosocius</taxon>
    </lineage>
</organism>
<dbReference type="Gene3D" id="3.90.550.10">
    <property type="entry name" value="Spore Coat Polysaccharide Biosynthesis Protein SpsA, Chain A"/>
    <property type="match status" value="1"/>
</dbReference>
<keyword evidence="6" id="KW-0342">GTP-binding</keyword>
<proteinExistence type="inferred from homology"/>
<dbReference type="EC" id="2.7.7.13" evidence="2"/>